<protein>
    <submittedName>
        <fullName evidence="1">Uncharacterized protein</fullName>
    </submittedName>
</protein>
<evidence type="ECO:0000313" key="2">
    <source>
        <dbReference type="Proteomes" id="UP001283361"/>
    </source>
</evidence>
<name>A0AAE1E2F8_9GAST</name>
<accession>A0AAE1E2F8</accession>
<comment type="caution">
    <text evidence="1">The sequence shown here is derived from an EMBL/GenBank/DDBJ whole genome shotgun (WGS) entry which is preliminary data.</text>
</comment>
<keyword evidence="2" id="KW-1185">Reference proteome</keyword>
<evidence type="ECO:0000313" key="1">
    <source>
        <dbReference type="EMBL" id="KAK3790378.1"/>
    </source>
</evidence>
<organism evidence="1 2">
    <name type="scientific">Elysia crispata</name>
    <name type="common">lettuce slug</name>
    <dbReference type="NCBI Taxonomy" id="231223"/>
    <lineage>
        <taxon>Eukaryota</taxon>
        <taxon>Metazoa</taxon>
        <taxon>Spiralia</taxon>
        <taxon>Lophotrochozoa</taxon>
        <taxon>Mollusca</taxon>
        <taxon>Gastropoda</taxon>
        <taxon>Heterobranchia</taxon>
        <taxon>Euthyneura</taxon>
        <taxon>Panpulmonata</taxon>
        <taxon>Sacoglossa</taxon>
        <taxon>Placobranchoidea</taxon>
        <taxon>Plakobranchidae</taxon>
        <taxon>Elysia</taxon>
    </lineage>
</organism>
<dbReference type="AlphaFoldDB" id="A0AAE1E2F8"/>
<dbReference type="EMBL" id="JAWDGP010001543">
    <property type="protein sequence ID" value="KAK3790378.1"/>
    <property type="molecule type" value="Genomic_DNA"/>
</dbReference>
<sequence>MTHGDRPSPPACGMWRTSARTAYKEIGLKPASEEILCGWICVRWKWRRKAWRAWRSLLLTRLSLFKIGCPVFDQRSWPSEEDVVQIILSDVCFSGRVTA</sequence>
<proteinExistence type="predicted"/>
<gene>
    <name evidence="1" type="ORF">RRG08_038443</name>
</gene>
<reference evidence="1" key="1">
    <citation type="journal article" date="2023" name="G3 (Bethesda)">
        <title>A reference genome for the long-term kleptoplast-retaining sea slug Elysia crispata morphotype clarki.</title>
        <authorList>
            <person name="Eastman K.E."/>
            <person name="Pendleton A.L."/>
            <person name="Shaikh M.A."/>
            <person name="Suttiyut T."/>
            <person name="Ogas R."/>
            <person name="Tomko P."/>
            <person name="Gavelis G."/>
            <person name="Widhalm J.R."/>
            <person name="Wisecaver J.H."/>
        </authorList>
    </citation>
    <scope>NUCLEOTIDE SEQUENCE</scope>
    <source>
        <strain evidence="1">ECLA1</strain>
    </source>
</reference>
<dbReference type="Proteomes" id="UP001283361">
    <property type="component" value="Unassembled WGS sequence"/>
</dbReference>